<gene>
    <name evidence="1" type="ORF">JTE90_006597</name>
</gene>
<reference evidence="1 2" key="1">
    <citation type="journal article" date="2022" name="Nat. Ecol. Evol.">
        <title>A masculinizing supergene underlies an exaggerated male reproductive morph in a spider.</title>
        <authorList>
            <person name="Hendrickx F."/>
            <person name="De Corte Z."/>
            <person name="Sonet G."/>
            <person name="Van Belleghem S.M."/>
            <person name="Kostlbacher S."/>
            <person name="Vangestel C."/>
        </authorList>
    </citation>
    <scope>NUCLEOTIDE SEQUENCE [LARGE SCALE GENOMIC DNA]</scope>
    <source>
        <strain evidence="1">W744_W776</strain>
    </source>
</reference>
<evidence type="ECO:0000313" key="2">
    <source>
        <dbReference type="Proteomes" id="UP000827092"/>
    </source>
</evidence>
<protein>
    <recommendedName>
        <fullName evidence="3">TFIIS N-terminal domain-containing protein</fullName>
    </recommendedName>
</protein>
<sequence length="221" mass="25334">MMMYNWNKITTEEIIKHKEILDNQTGIEAILKTLATLKKRNPTKDILLSTGIDASLKKMVIEHNSSLVTDEVRKLLIHWKLEAPVKSPAVVVKFQPLVATTLKPKSNDIKETIEVSKTPDPVIKAGHLTKVSETQSENELSILKVVSKCEEKEEECKENTADQIYKMQTEKTICKKPLVSEYRKKEINRRLQSAITIFMEELGKQEVKMYLDDLALKCCDY</sequence>
<proteinExistence type="predicted"/>
<dbReference type="AlphaFoldDB" id="A0AAV6U3V5"/>
<keyword evidence="2" id="KW-1185">Reference proteome</keyword>
<organism evidence="1 2">
    <name type="scientific">Oedothorax gibbosus</name>
    <dbReference type="NCBI Taxonomy" id="931172"/>
    <lineage>
        <taxon>Eukaryota</taxon>
        <taxon>Metazoa</taxon>
        <taxon>Ecdysozoa</taxon>
        <taxon>Arthropoda</taxon>
        <taxon>Chelicerata</taxon>
        <taxon>Arachnida</taxon>
        <taxon>Araneae</taxon>
        <taxon>Araneomorphae</taxon>
        <taxon>Entelegynae</taxon>
        <taxon>Araneoidea</taxon>
        <taxon>Linyphiidae</taxon>
        <taxon>Erigoninae</taxon>
        <taxon>Oedothorax</taxon>
    </lineage>
</organism>
<dbReference type="SUPFAM" id="SSF47676">
    <property type="entry name" value="Conserved domain common to transcription factors TFIIS, elongin A, CRSP70"/>
    <property type="match status" value="1"/>
</dbReference>
<comment type="caution">
    <text evidence="1">The sequence shown here is derived from an EMBL/GenBank/DDBJ whole genome shotgun (WGS) entry which is preliminary data.</text>
</comment>
<dbReference type="Proteomes" id="UP000827092">
    <property type="component" value="Unassembled WGS sequence"/>
</dbReference>
<evidence type="ECO:0008006" key="3">
    <source>
        <dbReference type="Google" id="ProtNLM"/>
    </source>
</evidence>
<dbReference type="Gene3D" id="1.20.930.10">
    <property type="entry name" value="Conserved domain common to transcription factors TFIIS, elongin A, CRSP70"/>
    <property type="match status" value="1"/>
</dbReference>
<accession>A0AAV6U3V5</accession>
<dbReference type="InterPro" id="IPR035441">
    <property type="entry name" value="TFIIS/LEDGF_dom_sf"/>
</dbReference>
<evidence type="ECO:0000313" key="1">
    <source>
        <dbReference type="EMBL" id="KAG8178754.1"/>
    </source>
</evidence>
<name>A0AAV6U3V5_9ARAC</name>
<dbReference type="EMBL" id="JAFNEN010000669">
    <property type="protein sequence ID" value="KAG8178754.1"/>
    <property type="molecule type" value="Genomic_DNA"/>
</dbReference>